<dbReference type="GO" id="GO:0015446">
    <property type="term" value="F:ATPase-coupled arsenite transmembrane transporter activity"/>
    <property type="evidence" value="ECO:0007669"/>
    <property type="project" value="InterPro"/>
</dbReference>
<dbReference type="Pfam" id="PF02374">
    <property type="entry name" value="ArsA_ATPase"/>
    <property type="match status" value="3"/>
</dbReference>
<feature type="domain" description="AAA+ ATPase" evidence="2">
    <location>
        <begin position="11"/>
        <end position="230"/>
    </location>
</feature>
<dbReference type="AlphaFoldDB" id="A0A0R1J0L2"/>
<dbReference type="InterPro" id="IPR027541">
    <property type="entry name" value="Ars_ATPase"/>
</dbReference>
<dbReference type="PATRIC" id="fig|1423811.3.peg.1855"/>
<dbReference type="RefSeq" id="WP_057765052.1">
    <property type="nucleotide sequence ID" value="NZ_AZDG01000006.1"/>
</dbReference>
<dbReference type="CDD" id="cd02035">
    <property type="entry name" value="ArsA"/>
    <property type="match status" value="2"/>
</dbReference>
<dbReference type="Gene3D" id="3.40.50.300">
    <property type="entry name" value="P-loop containing nucleotide triphosphate hydrolases"/>
    <property type="match status" value="2"/>
</dbReference>
<dbReference type="Proteomes" id="UP000050929">
    <property type="component" value="Unassembled WGS sequence"/>
</dbReference>
<dbReference type="SMART" id="SM00382">
    <property type="entry name" value="AAA"/>
    <property type="match status" value="2"/>
</dbReference>
<name>A0A0R1J0L2_9LACO</name>
<comment type="similarity">
    <text evidence="1">Belongs to the arsA ATPase family.</text>
</comment>
<evidence type="ECO:0000313" key="4">
    <source>
        <dbReference type="Proteomes" id="UP000050929"/>
    </source>
</evidence>
<dbReference type="InterPro" id="IPR025723">
    <property type="entry name" value="ArsA/GET3_ATPase-like"/>
</dbReference>
<keyword evidence="4" id="KW-1185">Reference proteome</keyword>
<evidence type="ECO:0000259" key="2">
    <source>
        <dbReference type="SMART" id="SM00382"/>
    </source>
</evidence>
<proteinExistence type="inferred from homology"/>
<sequence>MEKYDPLNMNLTHYLFFTGKGGVGKTSVASATALKLVDKGFKVAMVSTDPASNLQDVFEMKLTNKLSKVDKAKTLQLANFDPVTAANEYKESVLKPYRGKLPDSAIKNMEEQLSGSCTVEVAAFNEFANFLTDPNIDEKFDYIIFDTAPTGHTLRMLQLPSAWNNYLDENDRGVSCLGQLSGLNDKKKMYEKAVATLTDSTKTTLILVTRPQRASLKETKCSSNELNKIGMDNQVLVINGTMQDYDDDLSKTIFDQQRRDLSGSAEFINKLTTFDIPLRPYDISSLKNIRLMLSDEQIQESNITLPENSYPDINVVVNDLINTNKKLIFTMGKGGVGKTTVAVQIAKKLADNNKSVRLITTDPADHLSYFNINNPNIHINHIDEKNALGKYQEEVLDDARKALNSDDVDYVAEDLRSPCTQEIAVFREFAKLIADDKDDVVVVDTAPTGHTLLLLDSTQRYAKEIKRTSGEIPQSMIDLLPKLQDKSQTEIVMVTLPEPTPFLESMRLNDDLNRTKIAHTWWIVNQSFFASETSNDFLKVRANNEIAWIKKVEAISNNHFAVEKWNPAFEKELLRI</sequence>
<dbReference type="NCBIfam" id="TIGR04291">
    <property type="entry name" value="arsen_driv_ArsA"/>
    <property type="match status" value="1"/>
</dbReference>
<organism evidence="3 4">
    <name type="scientific">Companilactobacillus tucceti DSM 20183</name>
    <dbReference type="NCBI Taxonomy" id="1423811"/>
    <lineage>
        <taxon>Bacteria</taxon>
        <taxon>Bacillati</taxon>
        <taxon>Bacillota</taxon>
        <taxon>Bacilli</taxon>
        <taxon>Lactobacillales</taxon>
        <taxon>Lactobacillaceae</taxon>
        <taxon>Companilactobacillus</taxon>
    </lineage>
</organism>
<reference evidence="3 4" key="1">
    <citation type="journal article" date="2015" name="Genome Announc.">
        <title>Expanding the biotechnology potential of lactobacilli through comparative genomics of 213 strains and associated genera.</title>
        <authorList>
            <person name="Sun Z."/>
            <person name="Harris H.M."/>
            <person name="McCann A."/>
            <person name="Guo C."/>
            <person name="Argimon S."/>
            <person name="Zhang W."/>
            <person name="Yang X."/>
            <person name="Jeffery I.B."/>
            <person name="Cooney J.C."/>
            <person name="Kagawa T.F."/>
            <person name="Liu W."/>
            <person name="Song Y."/>
            <person name="Salvetti E."/>
            <person name="Wrobel A."/>
            <person name="Rasinkangas P."/>
            <person name="Parkhill J."/>
            <person name="Rea M.C."/>
            <person name="O'Sullivan O."/>
            <person name="Ritari J."/>
            <person name="Douillard F.P."/>
            <person name="Paul Ross R."/>
            <person name="Yang R."/>
            <person name="Briner A.E."/>
            <person name="Felis G.E."/>
            <person name="de Vos W.M."/>
            <person name="Barrangou R."/>
            <person name="Klaenhammer T.R."/>
            <person name="Caufield P.W."/>
            <person name="Cui Y."/>
            <person name="Zhang H."/>
            <person name="O'Toole P.W."/>
        </authorList>
    </citation>
    <scope>NUCLEOTIDE SEQUENCE [LARGE SCALE GENOMIC DNA]</scope>
    <source>
        <strain evidence="3 4">DSM 20183</strain>
    </source>
</reference>
<dbReference type="PANTHER" id="PTHR10803:SF3">
    <property type="entry name" value="ATPASE GET3"/>
    <property type="match status" value="1"/>
</dbReference>
<dbReference type="PANTHER" id="PTHR10803">
    <property type="entry name" value="ARSENICAL PUMP-DRIVING ATPASE ARSENITE-TRANSLOCATING ATPASE"/>
    <property type="match status" value="1"/>
</dbReference>
<dbReference type="NCBIfam" id="TIGR00345">
    <property type="entry name" value="GET3_arsA_TRC40"/>
    <property type="match status" value="1"/>
</dbReference>
<protein>
    <submittedName>
        <fullName evidence="3">Arsenical pump-driving ATPase</fullName>
    </submittedName>
</protein>
<accession>A0A0R1J0L2</accession>
<dbReference type="EMBL" id="AZDG01000006">
    <property type="protein sequence ID" value="KRK64966.1"/>
    <property type="molecule type" value="Genomic_DNA"/>
</dbReference>
<dbReference type="GO" id="GO:0005524">
    <property type="term" value="F:ATP binding"/>
    <property type="evidence" value="ECO:0007669"/>
    <property type="project" value="InterPro"/>
</dbReference>
<dbReference type="PIRSF" id="PIRSF001327">
    <property type="entry name" value="Arsenical_pump-driving_ATPase"/>
    <property type="match status" value="1"/>
</dbReference>
<dbReference type="GO" id="GO:0016887">
    <property type="term" value="F:ATP hydrolysis activity"/>
    <property type="evidence" value="ECO:0007669"/>
    <property type="project" value="InterPro"/>
</dbReference>
<dbReference type="InterPro" id="IPR003593">
    <property type="entry name" value="AAA+_ATPase"/>
</dbReference>
<dbReference type="SUPFAM" id="SSF52540">
    <property type="entry name" value="P-loop containing nucleoside triphosphate hydrolases"/>
    <property type="match status" value="2"/>
</dbReference>
<feature type="domain" description="AAA+ ATPase" evidence="2">
    <location>
        <begin position="324"/>
        <end position="518"/>
    </location>
</feature>
<dbReference type="InterPro" id="IPR027417">
    <property type="entry name" value="P-loop_NTPase"/>
</dbReference>
<dbReference type="STRING" id="1423811.FC72_GL001816"/>
<evidence type="ECO:0000256" key="1">
    <source>
        <dbReference type="ARBA" id="ARBA00011040"/>
    </source>
</evidence>
<dbReference type="OrthoDB" id="9780677at2"/>
<gene>
    <name evidence="3" type="ORF">FC72_GL001816</name>
</gene>
<dbReference type="InterPro" id="IPR016300">
    <property type="entry name" value="ATPase_ArsA/GET3"/>
</dbReference>
<comment type="caution">
    <text evidence="3">The sequence shown here is derived from an EMBL/GenBank/DDBJ whole genome shotgun (WGS) entry which is preliminary data.</text>
</comment>
<evidence type="ECO:0000313" key="3">
    <source>
        <dbReference type="EMBL" id="KRK64966.1"/>
    </source>
</evidence>